<dbReference type="GO" id="GO:0004519">
    <property type="term" value="F:endonuclease activity"/>
    <property type="evidence" value="ECO:0007669"/>
    <property type="project" value="UniProtKB-KW"/>
</dbReference>
<accession>A0A9X2ECW0</accession>
<dbReference type="RefSeq" id="WP_251914153.1">
    <property type="nucleotide sequence ID" value="NZ_JAMRXG010000008.1"/>
</dbReference>
<feature type="chain" id="PRO_5040889624" evidence="1">
    <location>
        <begin position="26"/>
        <end position="334"/>
    </location>
</feature>
<reference evidence="3" key="1">
    <citation type="submission" date="2022-06" db="EMBL/GenBank/DDBJ databases">
        <title>Novel species in genus nocardia.</title>
        <authorList>
            <person name="Li F."/>
        </authorList>
    </citation>
    <scope>NUCLEOTIDE SEQUENCE</scope>
    <source>
        <strain evidence="3">CDC141</strain>
    </source>
</reference>
<evidence type="ECO:0000313" key="4">
    <source>
        <dbReference type="Proteomes" id="UP001139157"/>
    </source>
</evidence>
<feature type="signal peptide" evidence="1">
    <location>
        <begin position="1"/>
        <end position="25"/>
    </location>
</feature>
<dbReference type="Proteomes" id="UP001139157">
    <property type="component" value="Unassembled WGS sequence"/>
</dbReference>
<dbReference type="SUPFAM" id="SSF56219">
    <property type="entry name" value="DNase I-like"/>
    <property type="match status" value="1"/>
</dbReference>
<dbReference type="PANTHER" id="PTHR41349">
    <property type="match status" value="1"/>
</dbReference>
<evidence type="ECO:0000256" key="1">
    <source>
        <dbReference type="SAM" id="SignalP"/>
    </source>
</evidence>
<keyword evidence="3" id="KW-0540">Nuclease</keyword>
<comment type="caution">
    <text evidence="3">The sequence shown here is derived from an EMBL/GenBank/DDBJ whole genome shotgun (WGS) entry which is preliminary data.</text>
</comment>
<dbReference type="Gene3D" id="3.60.10.10">
    <property type="entry name" value="Endonuclease/exonuclease/phosphatase"/>
    <property type="match status" value="1"/>
</dbReference>
<proteinExistence type="predicted"/>
<organism evidence="3 4">
    <name type="scientific">Nocardia pulmonis</name>
    <dbReference type="NCBI Taxonomy" id="2951408"/>
    <lineage>
        <taxon>Bacteria</taxon>
        <taxon>Bacillati</taxon>
        <taxon>Actinomycetota</taxon>
        <taxon>Actinomycetes</taxon>
        <taxon>Mycobacteriales</taxon>
        <taxon>Nocardiaceae</taxon>
        <taxon>Nocardia</taxon>
    </lineage>
</organism>
<keyword evidence="3" id="KW-0378">Hydrolase</keyword>
<dbReference type="AlphaFoldDB" id="A0A9X2ECW0"/>
<keyword evidence="4" id="KW-1185">Reference proteome</keyword>
<protein>
    <submittedName>
        <fullName evidence="3">Endonuclease/exonuclease/phosphatase family protein</fullName>
    </submittedName>
</protein>
<evidence type="ECO:0000313" key="3">
    <source>
        <dbReference type="EMBL" id="MCM6775918.1"/>
    </source>
</evidence>
<evidence type="ECO:0000259" key="2">
    <source>
        <dbReference type="Pfam" id="PF03372"/>
    </source>
</evidence>
<sequence length="334" mass="36411">MRLPKALLTLLLTVLTLAAGFPAMAGADDDTGVRVLSWNILHGGREPSAANLPQLLDQVVDVRPDVFFAVETYGSGQTITDALTKRANKGRYNGIRITGGAAGSDNLWIFTRYEVVATYPKPQGGTVTDFNLGGVRVRLPRGGELNLFAVWLPYTNPWNGYLMDENAADRRDGRAPRHSVDAVVQADRAQTRAMTDILDNQLPKMLGGNGAPVLLGGDFNTAPAADWTQAQANCPNHFGLSYPLRTTAAITRAGFVDTYRAAQPDVCAAPGSTWSPLPSEKMITPQRIDFIFARGQLDIRSARLIDRRMPQHGPGVFYSDHAALVTELNPLQWW</sequence>
<keyword evidence="3" id="KW-0255">Endonuclease</keyword>
<dbReference type="InterPro" id="IPR036691">
    <property type="entry name" value="Endo/exonu/phosph_ase_sf"/>
</dbReference>
<dbReference type="InterPro" id="IPR005135">
    <property type="entry name" value="Endo/exonuclease/phosphatase"/>
</dbReference>
<dbReference type="EMBL" id="JAMRXG010000008">
    <property type="protein sequence ID" value="MCM6775918.1"/>
    <property type="molecule type" value="Genomic_DNA"/>
</dbReference>
<feature type="domain" description="Endonuclease/exonuclease/phosphatase" evidence="2">
    <location>
        <begin position="36"/>
        <end position="321"/>
    </location>
</feature>
<keyword evidence="1" id="KW-0732">Signal</keyword>
<gene>
    <name evidence="3" type="ORF">NDR86_20780</name>
</gene>
<dbReference type="Pfam" id="PF03372">
    <property type="entry name" value="Exo_endo_phos"/>
    <property type="match status" value="1"/>
</dbReference>
<dbReference type="PANTHER" id="PTHR41349:SF1">
    <property type="entry name" value="PROTEIN CBG08683"/>
    <property type="match status" value="1"/>
</dbReference>
<name>A0A9X2ECW0_9NOCA</name>